<evidence type="ECO:0000256" key="2">
    <source>
        <dbReference type="ARBA" id="ARBA00022448"/>
    </source>
</evidence>
<sequence length="306" mass="33984">MADTQIVKPIGLSSARPRAVGRRGRAVRYRLGRLVLYGVLLLGGAASLIPFAWMMSASLMTLGETVTRQLLPSVPRFENYVEAWQEANFTRYFLNSIVISAVILAGQLSTSILAGYAFARIEFKGRSLIFSIMLSTLMIQGMVTMIPNFLVVANRVPFIPLPGGSWLNTLQGITVPGMASVFSIFLLRQFFAQIPWELWDAARIDGSGHNLFLVRVVLPLSKPAIFTVTVFVFIGAWNEFLWPLLVTTTETWRPIMVGLYRFAEEAGPLMHLMMAGSMITIVPILILYFLTQKQYTEGIALTGLKG</sequence>
<evidence type="ECO:0000256" key="5">
    <source>
        <dbReference type="ARBA" id="ARBA00022989"/>
    </source>
</evidence>
<keyword evidence="5 7" id="KW-1133">Transmembrane helix</keyword>
<reference evidence="9" key="1">
    <citation type="submission" date="2019-09" db="EMBL/GenBank/DDBJ databases">
        <title>Characterisation of the sponge microbiome using genome-centric metagenomics.</title>
        <authorList>
            <person name="Engelberts J.P."/>
            <person name="Robbins S.J."/>
            <person name="De Goeij J.M."/>
            <person name="Aranda M."/>
            <person name="Bell S.C."/>
            <person name="Webster N.S."/>
        </authorList>
    </citation>
    <scope>NUCLEOTIDE SEQUENCE</scope>
    <source>
        <strain evidence="9">SB0662_bin_9</strain>
    </source>
</reference>
<evidence type="ECO:0000256" key="3">
    <source>
        <dbReference type="ARBA" id="ARBA00022475"/>
    </source>
</evidence>
<proteinExistence type="inferred from homology"/>
<dbReference type="InterPro" id="IPR000515">
    <property type="entry name" value="MetI-like"/>
</dbReference>
<gene>
    <name evidence="9" type="ORF">F4Y08_11190</name>
</gene>
<evidence type="ECO:0000256" key="6">
    <source>
        <dbReference type="ARBA" id="ARBA00023136"/>
    </source>
</evidence>
<feature type="transmembrane region" description="Helical" evidence="7">
    <location>
        <begin position="212"/>
        <end position="237"/>
    </location>
</feature>
<evidence type="ECO:0000256" key="7">
    <source>
        <dbReference type="RuleBase" id="RU363032"/>
    </source>
</evidence>
<evidence type="ECO:0000313" key="9">
    <source>
        <dbReference type="EMBL" id="MYD90882.1"/>
    </source>
</evidence>
<evidence type="ECO:0000256" key="1">
    <source>
        <dbReference type="ARBA" id="ARBA00004651"/>
    </source>
</evidence>
<comment type="similarity">
    <text evidence="7">Belongs to the binding-protein-dependent transport system permease family.</text>
</comment>
<feature type="domain" description="ABC transmembrane type-1" evidence="8">
    <location>
        <begin position="93"/>
        <end position="291"/>
    </location>
</feature>
<dbReference type="EMBL" id="VXPY01000079">
    <property type="protein sequence ID" value="MYD90882.1"/>
    <property type="molecule type" value="Genomic_DNA"/>
</dbReference>
<dbReference type="PANTHER" id="PTHR43744">
    <property type="entry name" value="ABC TRANSPORTER PERMEASE PROTEIN MG189-RELATED-RELATED"/>
    <property type="match status" value="1"/>
</dbReference>
<protein>
    <submittedName>
        <fullName evidence="9">Carbohydrate ABC transporter permease</fullName>
    </submittedName>
</protein>
<dbReference type="Pfam" id="PF00528">
    <property type="entry name" value="BPD_transp_1"/>
    <property type="match status" value="1"/>
</dbReference>
<feature type="transmembrane region" description="Helical" evidence="7">
    <location>
        <begin position="92"/>
        <end position="116"/>
    </location>
</feature>
<keyword evidence="3" id="KW-1003">Cell membrane</keyword>
<keyword evidence="6 7" id="KW-0472">Membrane</keyword>
<feature type="transmembrane region" description="Helical" evidence="7">
    <location>
        <begin position="34"/>
        <end position="53"/>
    </location>
</feature>
<dbReference type="PANTHER" id="PTHR43744:SF12">
    <property type="entry name" value="ABC TRANSPORTER PERMEASE PROTEIN MG189-RELATED"/>
    <property type="match status" value="1"/>
</dbReference>
<feature type="transmembrane region" description="Helical" evidence="7">
    <location>
        <begin position="170"/>
        <end position="191"/>
    </location>
</feature>
<accession>A0A6B1DW40</accession>
<dbReference type="InterPro" id="IPR035906">
    <property type="entry name" value="MetI-like_sf"/>
</dbReference>
<feature type="transmembrane region" description="Helical" evidence="7">
    <location>
        <begin position="269"/>
        <end position="290"/>
    </location>
</feature>
<dbReference type="Gene3D" id="1.10.3720.10">
    <property type="entry name" value="MetI-like"/>
    <property type="match status" value="1"/>
</dbReference>
<keyword evidence="4 7" id="KW-0812">Transmembrane</keyword>
<dbReference type="GO" id="GO:0055085">
    <property type="term" value="P:transmembrane transport"/>
    <property type="evidence" value="ECO:0007669"/>
    <property type="project" value="InterPro"/>
</dbReference>
<dbReference type="GO" id="GO:0005886">
    <property type="term" value="C:plasma membrane"/>
    <property type="evidence" value="ECO:0007669"/>
    <property type="project" value="UniProtKB-SubCell"/>
</dbReference>
<name>A0A6B1DW40_9CHLR</name>
<comment type="subcellular location">
    <subcellularLocation>
        <location evidence="1 7">Cell membrane</location>
        <topology evidence="1 7">Multi-pass membrane protein</topology>
    </subcellularLocation>
</comment>
<dbReference type="CDD" id="cd06261">
    <property type="entry name" value="TM_PBP2"/>
    <property type="match status" value="1"/>
</dbReference>
<organism evidence="9">
    <name type="scientific">Caldilineaceae bacterium SB0662_bin_9</name>
    <dbReference type="NCBI Taxonomy" id="2605258"/>
    <lineage>
        <taxon>Bacteria</taxon>
        <taxon>Bacillati</taxon>
        <taxon>Chloroflexota</taxon>
        <taxon>Caldilineae</taxon>
        <taxon>Caldilineales</taxon>
        <taxon>Caldilineaceae</taxon>
    </lineage>
</organism>
<evidence type="ECO:0000256" key="4">
    <source>
        <dbReference type="ARBA" id="ARBA00022692"/>
    </source>
</evidence>
<evidence type="ECO:0000259" key="8">
    <source>
        <dbReference type="PROSITE" id="PS50928"/>
    </source>
</evidence>
<dbReference type="PROSITE" id="PS50928">
    <property type="entry name" value="ABC_TM1"/>
    <property type="match status" value="1"/>
</dbReference>
<dbReference type="SUPFAM" id="SSF161098">
    <property type="entry name" value="MetI-like"/>
    <property type="match status" value="1"/>
</dbReference>
<keyword evidence="2 7" id="KW-0813">Transport</keyword>
<dbReference type="AlphaFoldDB" id="A0A6B1DW40"/>
<comment type="caution">
    <text evidence="9">The sequence shown here is derived from an EMBL/GenBank/DDBJ whole genome shotgun (WGS) entry which is preliminary data.</text>
</comment>
<feature type="transmembrane region" description="Helical" evidence="7">
    <location>
        <begin position="128"/>
        <end position="150"/>
    </location>
</feature>